<dbReference type="Pfam" id="PF00149">
    <property type="entry name" value="Metallophos"/>
    <property type="match status" value="1"/>
</dbReference>
<reference evidence="10" key="1">
    <citation type="submission" date="2022-09" db="EMBL/GenBank/DDBJ databases">
        <title>Tahibacter sp. nov., isolated from a fresh water.</title>
        <authorList>
            <person name="Baek J.H."/>
            <person name="Lee J.K."/>
            <person name="Kim J.M."/>
            <person name="Jeon C.O."/>
        </authorList>
    </citation>
    <scope>NUCLEOTIDE SEQUENCE</scope>
    <source>
        <strain evidence="10">W38</strain>
    </source>
</reference>
<sequence>MATWAIGDLQGCYDELARLLDKIQYNAANDALWFCGDLVNRGGQSLEVLRLLRTLGDQTVVTLGNHDLSLLAVAERNEAEQARVNPELGAILFAPDREELLGWLRRQSLLHHDEKLNFTMVHAGFAPRWTLAQAQRAAREVERQLRGPDHARLMRSMFGNKPAVWSGRLKGIERMRASINVLTRLRYCDVRGRIAFGEKGAPGTQQPGLYPWYEVPGMVKRETRIVCGHWSALGRFSGLGIYAIDTGCVWGGSLTALRLDAEEPYFVSIKSTRPPPAARDMD</sequence>
<dbReference type="InterPro" id="IPR004617">
    <property type="entry name" value="ApaH"/>
</dbReference>
<dbReference type="PANTHER" id="PTHR40942:SF4">
    <property type="entry name" value="CYTOCHROME C5"/>
    <property type="match status" value="1"/>
</dbReference>
<dbReference type="PANTHER" id="PTHR40942">
    <property type="match status" value="1"/>
</dbReference>
<protein>
    <recommendedName>
        <fullName evidence="3">bis(5'-nucleosyl)-tetraphosphatase (symmetrical)</fullName>
        <ecNumber evidence="3">3.6.1.41</ecNumber>
    </recommendedName>
    <alternativeName>
        <fullName evidence="6">Ap4A hydrolase</fullName>
    </alternativeName>
    <alternativeName>
        <fullName evidence="5">Diadenosine 5',5'''-P1,P4-tetraphosphate pyrophosphohydrolase</fullName>
    </alternativeName>
    <alternativeName>
        <fullName evidence="7">Diadenosine tetraphosphatase</fullName>
    </alternativeName>
</protein>
<evidence type="ECO:0000313" key="11">
    <source>
        <dbReference type="Proteomes" id="UP001064632"/>
    </source>
</evidence>
<keyword evidence="4 10" id="KW-0378">Hydrolase</keyword>
<proteinExistence type="inferred from homology"/>
<evidence type="ECO:0000256" key="8">
    <source>
        <dbReference type="ARBA" id="ARBA00049417"/>
    </source>
</evidence>
<dbReference type="NCBIfam" id="TIGR00668">
    <property type="entry name" value="apaH"/>
    <property type="match status" value="1"/>
</dbReference>
<dbReference type="GO" id="GO:0008803">
    <property type="term" value="F:bis(5'-nucleosyl)-tetraphosphatase (symmetrical) activity"/>
    <property type="evidence" value="ECO:0007669"/>
    <property type="project" value="UniProtKB-EC"/>
</dbReference>
<dbReference type="PIRSF" id="PIRSF000903">
    <property type="entry name" value="B5n-ttraPtase_sm"/>
    <property type="match status" value="1"/>
</dbReference>
<dbReference type="EC" id="3.6.1.41" evidence="3"/>
<name>A0ABY6BEB0_9GAMM</name>
<dbReference type="NCBIfam" id="NF001204">
    <property type="entry name" value="PRK00166.1"/>
    <property type="match status" value="1"/>
</dbReference>
<evidence type="ECO:0000256" key="2">
    <source>
        <dbReference type="ARBA" id="ARBA00005419"/>
    </source>
</evidence>
<dbReference type="InterPro" id="IPR029052">
    <property type="entry name" value="Metallo-depent_PP-like"/>
</dbReference>
<gene>
    <name evidence="10" type="ORF">N4264_22340</name>
</gene>
<comment type="catalytic activity">
    <reaction evidence="8">
        <text>P(1),P(4)-bis(5'-adenosyl) tetraphosphate + H2O = 2 ADP + 2 H(+)</text>
        <dbReference type="Rhea" id="RHEA:24252"/>
        <dbReference type="ChEBI" id="CHEBI:15377"/>
        <dbReference type="ChEBI" id="CHEBI:15378"/>
        <dbReference type="ChEBI" id="CHEBI:58141"/>
        <dbReference type="ChEBI" id="CHEBI:456216"/>
        <dbReference type="EC" id="3.6.1.41"/>
    </reaction>
</comment>
<dbReference type="CDD" id="cd07422">
    <property type="entry name" value="MPP_ApaH"/>
    <property type="match status" value="1"/>
</dbReference>
<dbReference type="Proteomes" id="UP001064632">
    <property type="component" value="Chromosome"/>
</dbReference>
<organism evidence="10 11">
    <name type="scientific">Tahibacter amnicola</name>
    <dbReference type="NCBI Taxonomy" id="2976241"/>
    <lineage>
        <taxon>Bacteria</taxon>
        <taxon>Pseudomonadati</taxon>
        <taxon>Pseudomonadota</taxon>
        <taxon>Gammaproteobacteria</taxon>
        <taxon>Lysobacterales</taxon>
        <taxon>Rhodanobacteraceae</taxon>
        <taxon>Tahibacter</taxon>
    </lineage>
</organism>
<accession>A0ABY6BEB0</accession>
<keyword evidence="11" id="KW-1185">Reference proteome</keyword>
<comment type="function">
    <text evidence="1">Hydrolyzes diadenosine 5',5'''-P1,P4-tetraphosphate to yield ADP.</text>
</comment>
<evidence type="ECO:0000256" key="5">
    <source>
        <dbReference type="ARBA" id="ARBA00031248"/>
    </source>
</evidence>
<dbReference type="EMBL" id="CP104694">
    <property type="protein sequence ID" value="UXI67445.1"/>
    <property type="molecule type" value="Genomic_DNA"/>
</dbReference>
<evidence type="ECO:0000256" key="4">
    <source>
        <dbReference type="ARBA" id="ARBA00022801"/>
    </source>
</evidence>
<feature type="domain" description="Calcineurin-like phosphoesterase" evidence="9">
    <location>
        <begin position="3"/>
        <end position="134"/>
    </location>
</feature>
<evidence type="ECO:0000256" key="6">
    <source>
        <dbReference type="ARBA" id="ARBA00032248"/>
    </source>
</evidence>
<dbReference type="Gene3D" id="3.60.21.10">
    <property type="match status" value="1"/>
</dbReference>
<dbReference type="SUPFAM" id="SSF56300">
    <property type="entry name" value="Metallo-dependent phosphatases"/>
    <property type="match status" value="1"/>
</dbReference>
<evidence type="ECO:0000313" key="10">
    <source>
        <dbReference type="EMBL" id="UXI67445.1"/>
    </source>
</evidence>
<dbReference type="InterPro" id="IPR004843">
    <property type="entry name" value="Calcineurin-like_PHP"/>
</dbReference>
<evidence type="ECO:0000256" key="1">
    <source>
        <dbReference type="ARBA" id="ARBA00003413"/>
    </source>
</evidence>
<evidence type="ECO:0000256" key="3">
    <source>
        <dbReference type="ARBA" id="ARBA00012506"/>
    </source>
</evidence>
<comment type="similarity">
    <text evidence="2">Belongs to the Ap4A hydrolase family.</text>
</comment>
<evidence type="ECO:0000259" key="9">
    <source>
        <dbReference type="Pfam" id="PF00149"/>
    </source>
</evidence>
<evidence type="ECO:0000256" key="7">
    <source>
        <dbReference type="ARBA" id="ARBA00033210"/>
    </source>
</evidence>
<dbReference type="RefSeq" id="WP_261694415.1">
    <property type="nucleotide sequence ID" value="NZ_CP104694.1"/>
</dbReference>